<dbReference type="PANTHER" id="PTHR40396:SF1">
    <property type="entry name" value="ATPASE AAA-TYPE CORE DOMAIN-CONTAINING PROTEIN"/>
    <property type="match status" value="1"/>
</dbReference>
<organism evidence="2 3">
    <name type="scientific">Nocardia panacis</name>
    <dbReference type="NCBI Taxonomy" id="2340916"/>
    <lineage>
        <taxon>Bacteria</taxon>
        <taxon>Bacillati</taxon>
        <taxon>Actinomycetota</taxon>
        <taxon>Actinomycetes</taxon>
        <taxon>Mycobacteriales</taxon>
        <taxon>Nocardiaceae</taxon>
        <taxon>Nocardia</taxon>
    </lineage>
</organism>
<proteinExistence type="predicted"/>
<dbReference type="EMBL" id="QZFU01000045">
    <property type="protein sequence ID" value="RJO69334.1"/>
    <property type="molecule type" value="Genomic_DNA"/>
</dbReference>
<feature type="domain" description="ATPase AAA-type core" evidence="1">
    <location>
        <begin position="215"/>
        <end position="347"/>
    </location>
</feature>
<gene>
    <name evidence="2" type="ORF">D5S18_31020</name>
</gene>
<dbReference type="InterPro" id="IPR027417">
    <property type="entry name" value="P-loop_NTPase"/>
</dbReference>
<dbReference type="CDD" id="cd00267">
    <property type="entry name" value="ABC_ATPase"/>
    <property type="match status" value="1"/>
</dbReference>
<dbReference type="Pfam" id="PF13304">
    <property type="entry name" value="AAA_21"/>
    <property type="match status" value="2"/>
</dbReference>
<comment type="caution">
    <text evidence="2">The sequence shown here is derived from an EMBL/GenBank/DDBJ whole genome shotgun (WGS) entry which is preliminary data.</text>
</comment>
<evidence type="ECO:0000313" key="2">
    <source>
        <dbReference type="EMBL" id="RJO69334.1"/>
    </source>
</evidence>
<sequence>MVAIDRDRAAAREASMLGEHLLTVAGIYGPNASGKTNVLLAMKWLSDAIRDSMRMWDNEIPVECFAFDDAWSCPTEFIIELLIDGVRFEYAIELDRKQIHYEGLFHYPEKKRRRIFERTGLDLTLQRGLGDLAGTRQLLTPRTSALAAAHRFDEPLVSGFADALLAIQLKGTVQEAVPSLLGLFGAGQTNQWFDAEGSGSASRNSGSHEDFEKDRQRALELLRLADLGIEDVVFTEESRLSASETEPDSWMIKLILPTRRPRLTHRTSTGPTPLEFTGESSGTRNWYQMIGPLLDTLRSGSILVLDEIDASLHPTLSAQLLQLFHDPATNPLGAQLIFTTHDTNLLNHLNRDEVWFTEKASTGATRLGALAEFAGERVRKSQNLETAYLHGRFGALPDIDRADLLRALGLIA</sequence>
<dbReference type="GO" id="GO:0005524">
    <property type="term" value="F:ATP binding"/>
    <property type="evidence" value="ECO:0007669"/>
    <property type="project" value="UniProtKB-KW"/>
</dbReference>
<dbReference type="Gene3D" id="3.40.50.300">
    <property type="entry name" value="P-loop containing nucleotide triphosphate hydrolases"/>
    <property type="match status" value="1"/>
</dbReference>
<dbReference type="PANTHER" id="PTHR40396">
    <property type="entry name" value="ATPASE-LIKE PROTEIN"/>
    <property type="match status" value="1"/>
</dbReference>
<keyword evidence="3" id="KW-1185">Reference proteome</keyword>
<dbReference type="OrthoDB" id="9809324at2"/>
<dbReference type="InterPro" id="IPR003959">
    <property type="entry name" value="ATPase_AAA_core"/>
</dbReference>
<keyword evidence="2" id="KW-0547">Nucleotide-binding</keyword>
<name>A0A3A4K4X5_9NOCA</name>
<feature type="domain" description="ATPase AAA-type core" evidence="1">
    <location>
        <begin position="24"/>
        <end position="122"/>
    </location>
</feature>
<dbReference type="Proteomes" id="UP000266677">
    <property type="component" value="Unassembled WGS sequence"/>
</dbReference>
<protein>
    <submittedName>
        <fullName evidence="2">ATP-binding protein</fullName>
    </submittedName>
</protein>
<dbReference type="GO" id="GO:0016887">
    <property type="term" value="F:ATP hydrolysis activity"/>
    <property type="evidence" value="ECO:0007669"/>
    <property type="project" value="InterPro"/>
</dbReference>
<evidence type="ECO:0000259" key="1">
    <source>
        <dbReference type="Pfam" id="PF13304"/>
    </source>
</evidence>
<reference evidence="2 3" key="1">
    <citation type="submission" date="2018-09" db="EMBL/GenBank/DDBJ databases">
        <title>YIM PH21274 draft genome.</title>
        <authorList>
            <person name="Miao C."/>
        </authorList>
    </citation>
    <scope>NUCLEOTIDE SEQUENCE [LARGE SCALE GENOMIC DNA]</scope>
    <source>
        <strain evidence="2 3">YIM PH 21724</strain>
    </source>
</reference>
<dbReference type="AlphaFoldDB" id="A0A3A4K4X5"/>
<accession>A0A3A4K4X5</accession>
<keyword evidence="2" id="KW-0067">ATP-binding</keyword>
<dbReference type="SUPFAM" id="SSF52540">
    <property type="entry name" value="P-loop containing nucleoside triphosphate hydrolases"/>
    <property type="match status" value="1"/>
</dbReference>
<evidence type="ECO:0000313" key="3">
    <source>
        <dbReference type="Proteomes" id="UP000266677"/>
    </source>
</evidence>